<reference evidence="1" key="1">
    <citation type="submission" date="2021-02" db="EMBL/GenBank/DDBJ databases">
        <authorList>
            <person name="Nowell W R."/>
        </authorList>
    </citation>
    <scope>NUCLEOTIDE SEQUENCE</scope>
</reference>
<name>A0A8S2V8T4_9BILA</name>
<feature type="non-terminal residue" evidence="1">
    <location>
        <position position="57"/>
    </location>
</feature>
<proteinExistence type="predicted"/>
<comment type="caution">
    <text evidence="1">The sequence shown here is derived from an EMBL/GenBank/DDBJ whole genome shotgun (WGS) entry which is preliminary data.</text>
</comment>
<accession>A0A8S2V8T4</accession>
<sequence>MTSRDGLTVDDIRDYKTCVEYLQEIQLTKEHLGLSLPSPKTLMQNVAFHLDERRRTL</sequence>
<protein>
    <submittedName>
        <fullName evidence="1">Uncharacterized protein</fullName>
    </submittedName>
</protein>
<gene>
    <name evidence="1" type="ORF">BYL167_LOCUS30933</name>
</gene>
<organism evidence="1 2">
    <name type="scientific">Rotaria magnacalcarata</name>
    <dbReference type="NCBI Taxonomy" id="392030"/>
    <lineage>
        <taxon>Eukaryota</taxon>
        <taxon>Metazoa</taxon>
        <taxon>Spiralia</taxon>
        <taxon>Gnathifera</taxon>
        <taxon>Rotifera</taxon>
        <taxon>Eurotatoria</taxon>
        <taxon>Bdelloidea</taxon>
        <taxon>Philodinida</taxon>
        <taxon>Philodinidae</taxon>
        <taxon>Rotaria</taxon>
    </lineage>
</organism>
<dbReference type="Proteomes" id="UP000681967">
    <property type="component" value="Unassembled WGS sequence"/>
</dbReference>
<evidence type="ECO:0000313" key="2">
    <source>
        <dbReference type="Proteomes" id="UP000681967"/>
    </source>
</evidence>
<dbReference type="EMBL" id="CAJOBH010052490">
    <property type="protein sequence ID" value="CAF4385825.1"/>
    <property type="molecule type" value="Genomic_DNA"/>
</dbReference>
<evidence type="ECO:0000313" key="1">
    <source>
        <dbReference type="EMBL" id="CAF4385825.1"/>
    </source>
</evidence>
<dbReference type="AlphaFoldDB" id="A0A8S2V8T4"/>